<organism evidence="2 3">
    <name type="scientific">Rhizoctonia solani</name>
    <dbReference type="NCBI Taxonomy" id="456999"/>
    <lineage>
        <taxon>Eukaryota</taxon>
        <taxon>Fungi</taxon>
        <taxon>Dikarya</taxon>
        <taxon>Basidiomycota</taxon>
        <taxon>Agaricomycotina</taxon>
        <taxon>Agaricomycetes</taxon>
        <taxon>Cantharellales</taxon>
        <taxon>Ceratobasidiaceae</taxon>
        <taxon>Rhizoctonia</taxon>
    </lineage>
</organism>
<keyword evidence="1" id="KW-0732">Signal</keyword>
<proteinExistence type="predicted"/>
<dbReference type="Proteomes" id="UP000663840">
    <property type="component" value="Unassembled WGS sequence"/>
</dbReference>
<accession>A0A8H3HBE7</accession>
<comment type="caution">
    <text evidence="2">The sequence shown here is derived from an EMBL/GenBank/DDBJ whole genome shotgun (WGS) entry which is preliminary data.</text>
</comment>
<reference evidence="2" key="1">
    <citation type="submission" date="2021-01" db="EMBL/GenBank/DDBJ databases">
        <authorList>
            <person name="Kaushik A."/>
        </authorList>
    </citation>
    <scope>NUCLEOTIDE SEQUENCE</scope>
    <source>
        <strain evidence="2">AG1-1A</strain>
    </source>
</reference>
<sequence length="186" mass="20856">MIKWSLRHFLWLVSLPVIFQPTMVLGELLDGVYLISQKPLAQLKNNTYYLALSGVNEKTQLRKLVKGSDTQKWEITNVPEGITLKNIGSNCHAYVGSLSTVLPIGAPLFCSLAGTSSPEVFQSDQNADGSYQIKRFNWRDPSLFYLMHTVPLNISLEFPDVYGNISFVPFATSFATNFRFERLSGA</sequence>
<evidence type="ECO:0000256" key="1">
    <source>
        <dbReference type="SAM" id="SignalP"/>
    </source>
</evidence>
<evidence type="ECO:0000313" key="2">
    <source>
        <dbReference type="EMBL" id="CAE6497974.1"/>
    </source>
</evidence>
<protein>
    <recommendedName>
        <fullName evidence="4">Ricin B lectin domain-containing protein</fullName>
    </recommendedName>
</protein>
<dbReference type="EMBL" id="CAJMWR010004367">
    <property type="protein sequence ID" value="CAE6497974.1"/>
    <property type="molecule type" value="Genomic_DNA"/>
</dbReference>
<evidence type="ECO:0000313" key="3">
    <source>
        <dbReference type="Proteomes" id="UP000663840"/>
    </source>
</evidence>
<feature type="signal peptide" evidence="1">
    <location>
        <begin position="1"/>
        <end position="26"/>
    </location>
</feature>
<feature type="chain" id="PRO_5034949348" description="Ricin B lectin domain-containing protein" evidence="1">
    <location>
        <begin position="27"/>
        <end position="186"/>
    </location>
</feature>
<gene>
    <name evidence="2" type="ORF">RDB_LOCUS155939</name>
</gene>
<name>A0A8H3HBE7_9AGAM</name>
<dbReference type="AlphaFoldDB" id="A0A8H3HBE7"/>
<evidence type="ECO:0008006" key="4">
    <source>
        <dbReference type="Google" id="ProtNLM"/>
    </source>
</evidence>